<protein>
    <submittedName>
        <fullName evidence="2">Uncharacterized protein</fullName>
    </submittedName>
</protein>
<dbReference type="EMBL" id="HACG01037440">
    <property type="protein sequence ID" value="CEK84305.1"/>
    <property type="molecule type" value="Transcribed_RNA"/>
</dbReference>
<evidence type="ECO:0000313" key="3">
    <source>
        <dbReference type="EMBL" id="CEK84306.1"/>
    </source>
</evidence>
<accession>A0A0B7AWL6</accession>
<sequence>MIADGSSVWCSLENSPLLVKVDVGLKKLVQVLTICWNSIYDTVRLQEMNIVTESFVRRVASERHVPTRIHEPENDTQFVQFRFSVDNVISNSQFNETTVTVAPKDSTPSAKENAYSEQKSTTNDSNPYNDCQKNNFYEITPDFHFVPDNANISRGRSKSTSVIAGPPLPPRRQPVLFKDCDMSGLNELKPPIVPKRSSCCELDVSITSLMLSTDVLIIGTSSGGMVLLPLTYNSSSDMSGCPPALPFQLPILRHPTQKTNLNSGQCLTSTGSISILTLANDKLVSLHTSNNQVIQLRRSKSSYNKHKRMGRLITTESLQEFNTLCQLEEGDNSKIQSALTSNSATAKSDSLMPAVTDIAVWDKITWSRLSAIRFYTHSLSSCSGWCCRAPTSADVVP</sequence>
<dbReference type="AlphaFoldDB" id="A0A0B7AWL6"/>
<reference evidence="2" key="1">
    <citation type="submission" date="2014-12" db="EMBL/GenBank/DDBJ databases">
        <title>Insight into the proteome of Arion vulgaris.</title>
        <authorList>
            <person name="Aradska J."/>
            <person name="Bulat T."/>
            <person name="Smidak R."/>
            <person name="Sarate P."/>
            <person name="Gangsoo J."/>
            <person name="Sialana F."/>
            <person name="Bilban M."/>
            <person name="Lubec G."/>
        </authorList>
    </citation>
    <scope>NUCLEOTIDE SEQUENCE</scope>
    <source>
        <tissue evidence="2">Skin</tissue>
    </source>
</reference>
<organism evidence="2">
    <name type="scientific">Arion vulgaris</name>
    <dbReference type="NCBI Taxonomy" id="1028688"/>
    <lineage>
        <taxon>Eukaryota</taxon>
        <taxon>Metazoa</taxon>
        <taxon>Spiralia</taxon>
        <taxon>Lophotrochozoa</taxon>
        <taxon>Mollusca</taxon>
        <taxon>Gastropoda</taxon>
        <taxon>Heterobranchia</taxon>
        <taxon>Euthyneura</taxon>
        <taxon>Panpulmonata</taxon>
        <taxon>Eupulmonata</taxon>
        <taxon>Stylommatophora</taxon>
        <taxon>Helicina</taxon>
        <taxon>Arionoidea</taxon>
        <taxon>Arionidae</taxon>
        <taxon>Arion</taxon>
    </lineage>
</organism>
<dbReference type="EMBL" id="HACG01037441">
    <property type="protein sequence ID" value="CEK84306.1"/>
    <property type="molecule type" value="Transcribed_RNA"/>
</dbReference>
<evidence type="ECO:0000313" key="2">
    <source>
        <dbReference type="EMBL" id="CEK84305.1"/>
    </source>
</evidence>
<feature type="region of interest" description="Disordered" evidence="1">
    <location>
        <begin position="99"/>
        <end position="129"/>
    </location>
</feature>
<name>A0A0B7AWL6_9EUPU</name>
<proteinExistence type="predicted"/>
<evidence type="ECO:0000256" key="1">
    <source>
        <dbReference type="SAM" id="MobiDB-lite"/>
    </source>
</evidence>
<gene>
    <name evidence="2" type="primary">ORF141945</name>
    <name evidence="3" type="synonym">ORF141949</name>
</gene>